<evidence type="ECO:0000313" key="3">
    <source>
        <dbReference type="Proteomes" id="UP001610446"/>
    </source>
</evidence>
<gene>
    <name evidence="2" type="ORF">BJY01DRAFT_243339</name>
</gene>
<reference evidence="2 3" key="1">
    <citation type="submission" date="2024-07" db="EMBL/GenBank/DDBJ databases">
        <title>Section-level genome sequencing and comparative genomics of Aspergillus sections Usti and Cavernicolus.</title>
        <authorList>
            <consortium name="Lawrence Berkeley National Laboratory"/>
            <person name="Nybo J.L."/>
            <person name="Vesth T.C."/>
            <person name="Theobald S."/>
            <person name="Frisvad J.C."/>
            <person name="Larsen T.O."/>
            <person name="Kjaerboelling I."/>
            <person name="Rothschild-Mancinelli K."/>
            <person name="Lyhne E.K."/>
            <person name="Kogle M.E."/>
            <person name="Barry K."/>
            <person name="Clum A."/>
            <person name="Na H."/>
            <person name="Ledsgaard L."/>
            <person name="Lin J."/>
            <person name="Lipzen A."/>
            <person name="Kuo A."/>
            <person name="Riley R."/>
            <person name="Mondo S."/>
            <person name="Labutti K."/>
            <person name="Haridas S."/>
            <person name="Pangalinan J."/>
            <person name="Salamov A.A."/>
            <person name="Simmons B.A."/>
            <person name="Magnuson J.K."/>
            <person name="Chen J."/>
            <person name="Drula E."/>
            <person name="Henrissat B."/>
            <person name="Wiebenga A."/>
            <person name="Lubbers R.J."/>
            <person name="Gomes A.C."/>
            <person name="Makela M.R."/>
            <person name="Stajich J."/>
            <person name="Grigoriev I.V."/>
            <person name="Mortensen U.H."/>
            <person name="De Vries R.P."/>
            <person name="Baker S.E."/>
            <person name="Andersen M.R."/>
        </authorList>
    </citation>
    <scope>NUCLEOTIDE SEQUENCE [LARGE SCALE GENOMIC DNA]</scope>
    <source>
        <strain evidence="2 3">CBS 123904</strain>
    </source>
</reference>
<sequence length="601" mass="68311">MNNFEQFGSNVADKQKGESQTGASGGQADYLDKGLNSAEQRVGGQYYDADKVKGPNKKVTDKIKDKFHSMTGHNGEDGLLSENNDDDDDDETQTAVAQGLSDFDEPRLKRAFFLDRVAELVSNIRNGQHVAASVLVETREKCTVLVAKNNGFKEKYGRFYQKDRLFLKDLEISLKEISRTKSFELSGTKLGLWSKLIDHYQPRLLEWASDIRQNLKRYEDYERNKRSTLSSEEEQPLHDLHRMLRQSGISNKDRSARLVDECHSIRKSHHESVASLRCGSTTVAQNLWQSICFLGRLRSACNDLLEASERLTGSEELEIIPVTLGEKQRTMAPITKSWSLIETFESVGEELSDFSVRRLFGQKLNKAKLLQKFSDQLKRPLQFHVEVQLVLHLIRWMITYSVAALLGIKNLISADFTRVYYYTSTLTSEILTAGGMKALSLRILSKNLAAYPREGGSYFPWFLKHTYLLDSKEPLPENHEQVAFLDWRENAKAHLPREEQDLDLADIQPPARRDAFIAFASLLHSAHPHPESLTWYTLGFCTCSNEWEENLLGGVYATLIGGNKFRVDYDKSLGSKYFGPPPSLTCTFTEFWAAYESGTLI</sequence>
<protein>
    <submittedName>
        <fullName evidence="2">Uncharacterized protein</fullName>
    </submittedName>
</protein>
<organism evidence="2 3">
    <name type="scientific">Aspergillus pseudoustus</name>
    <dbReference type="NCBI Taxonomy" id="1810923"/>
    <lineage>
        <taxon>Eukaryota</taxon>
        <taxon>Fungi</taxon>
        <taxon>Dikarya</taxon>
        <taxon>Ascomycota</taxon>
        <taxon>Pezizomycotina</taxon>
        <taxon>Eurotiomycetes</taxon>
        <taxon>Eurotiomycetidae</taxon>
        <taxon>Eurotiales</taxon>
        <taxon>Aspergillaceae</taxon>
        <taxon>Aspergillus</taxon>
        <taxon>Aspergillus subgen. Nidulantes</taxon>
    </lineage>
</organism>
<dbReference type="EMBL" id="JBFXLU010000011">
    <property type="protein sequence ID" value="KAL2855376.1"/>
    <property type="molecule type" value="Genomic_DNA"/>
</dbReference>
<accession>A0ABR4KSY1</accession>
<feature type="compositionally biased region" description="Acidic residues" evidence="1">
    <location>
        <begin position="83"/>
        <end position="92"/>
    </location>
</feature>
<keyword evidence="3" id="KW-1185">Reference proteome</keyword>
<evidence type="ECO:0000256" key="1">
    <source>
        <dbReference type="SAM" id="MobiDB-lite"/>
    </source>
</evidence>
<dbReference type="Proteomes" id="UP001610446">
    <property type="component" value="Unassembled WGS sequence"/>
</dbReference>
<comment type="caution">
    <text evidence="2">The sequence shown here is derived from an EMBL/GenBank/DDBJ whole genome shotgun (WGS) entry which is preliminary data.</text>
</comment>
<evidence type="ECO:0000313" key="2">
    <source>
        <dbReference type="EMBL" id="KAL2855376.1"/>
    </source>
</evidence>
<name>A0ABR4KSY1_9EURO</name>
<feature type="region of interest" description="Disordered" evidence="1">
    <location>
        <begin position="1"/>
        <end position="92"/>
    </location>
</feature>
<proteinExistence type="predicted"/>
<feature type="compositionally biased region" description="Basic and acidic residues" evidence="1">
    <location>
        <begin position="48"/>
        <end position="68"/>
    </location>
</feature>